<protein>
    <submittedName>
        <fullName evidence="1">Uncharacterized protein</fullName>
    </submittedName>
</protein>
<organism evidence="1 2">
    <name type="scientific">Aegilops tauschii subsp. strangulata</name>
    <name type="common">Goatgrass</name>
    <dbReference type="NCBI Taxonomy" id="200361"/>
    <lineage>
        <taxon>Eukaryota</taxon>
        <taxon>Viridiplantae</taxon>
        <taxon>Streptophyta</taxon>
        <taxon>Embryophyta</taxon>
        <taxon>Tracheophyta</taxon>
        <taxon>Spermatophyta</taxon>
        <taxon>Magnoliopsida</taxon>
        <taxon>Liliopsida</taxon>
        <taxon>Poales</taxon>
        <taxon>Poaceae</taxon>
        <taxon>BOP clade</taxon>
        <taxon>Pooideae</taxon>
        <taxon>Triticodae</taxon>
        <taxon>Triticeae</taxon>
        <taxon>Triticinae</taxon>
        <taxon>Aegilops</taxon>
    </lineage>
</organism>
<dbReference type="STRING" id="200361.A0A453EJU2"/>
<dbReference type="Gramene" id="AET3Gv20369200.1">
    <property type="protein sequence ID" value="AET3Gv20369200.1"/>
    <property type="gene ID" value="AET3Gv20369200"/>
</dbReference>
<sequence>MRTNPTISRPGVSTIEEKSTGRIDQIIGPALDVTFPPGNTTFLLFGQPSGDANTRGTLITKTEEVAINAKTANWKATVIFLILQATIK</sequence>
<keyword evidence="2" id="KW-1185">Reference proteome</keyword>
<dbReference type="EnsemblPlants" id="AET3Gv20369200.1">
    <property type="protein sequence ID" value="AET3Gv20369200.1"/>
    <property type="gene ID" value="AET3Gv20369200"/>
</dbReference>
<accession>A0A453EJU2</accession>
<reference evidence="1" key="3">
    <citation type="journal article" date="2017" name="Nature">
        <title>Genome sequence of the progenitor of the wheat D genome Aegilops tauschii.</title>
        <authorList>
            <person name="Luo M.C."/>
            <person name="Gu Y.Q."/>
            <person name="Puiu D."/>
            <person name="Wang H."/>
            <person name="Twardziok S.O."/>
            <person name="Deal K.R."/>
            <person name="Huo N."/>
            <person name="Zhu T."/>
            <person name="Wang L."/>
            <person name="Wang Y."/>
            <person name="McGuire P.E."/>
            <person name="Liu S."/>
            <person name="Long H."/>
            <person name="Ramasamy R.K."/>
            <person name="Rodriguez J.C."/>
            <person name="Van S.L."/>
            <person name="Yuan L."/>
            <person name="Wang Z."/>
            <person name="Xia Z."/>
            <person name="Xiao L."/>
            <person name="Anderson O.D."/>
            <person name="Ouyang S."/>
            <person name="Liang Y."/>
            <person name="Zimin A.V."/>
            <person name="Pertea G."/>
            <person name="Qi P."/>
            <person name="Bennetzen J.L."/>
            <person name="Dai X."/>
            <person name="Dawson M.W."/>
            <person name="Muller H.G."/>
            <person name="Kugler K."/>
            <person name="Rivarola-Duarte L."/>
            <person name="Spannagl M."/>
            <person name="Mayer K.F.X."/>
            <person name="Lu F.H."/>
            <person name="Bevan M.W."/>
            <person name="Leroy P."/>
            <person name="Li P."/>
            <person name="You F.M."/>
            <person name="Sun Q."/>
            <person name="Liu Z."/>
            <person name="Lyons E."/>
            <person name="Wicker T."/>
            <person name="Salzberg S.L."/>
            <person name="Devos K.M."/>
            <person name="Dvorak J."/>
        </authorList>
    </citation>
    <scope>NUCLEOTIDE SEQUENCE [LARGE SCALE GENOMIC DNA]</scope>
    <source>
        <strain evidence="1">cv. AL8/78</strain>
    </source>
</reference>
<reference evidence="2" key="1">
    <citation type="journal article" date="2014" name="Science">
        <title>Ancient hybridizations among the ancestral genomes of bread wheat.</title>
        <authorList>
            <consortium name="International Wheat Genome Sequencing Consortium,"/>
            <person name="Marcussen T."/>
            <person name="Sandve S.R."/>
            <person name="Heier L."/>
            <person name="Spannagl M."/>
            <person name="Pfeifer M."/>
            <person name="Jakobsen K.S."/>
            <person name="Wulff B.B."/>
            <person name="Steuernagel B."/>
            <person name="Mayer K.F."/>
            <person name="Olsen O.A."/>
        </authorList>
    </citation>
    <scope>NUCLEOTIDE SEQUENCE [LARGE SCALE GENOMIC DNA]</scope>
    <source>
        <strain evidence="2">cv. AL8/78</strain>
    </source>
</reference>
<name>A0A453EJU2_AEGTS</name>
<dbReference type="AlphaFoldDB" id="A0A453EJU2"/>
<proteinExistence type="predicted"/>
<reference evidence="1" key="4">
    <citation type="submission" date="2019-03" db="UniProtKB">
        <authorList>
            <consortium name="EnsemblPlants"/>
        </authorList>
    </citation>
    <scope>IDENTIFICATION</scope>
</reference>
<reference evidence="2" key="2">
    <citation type="journal article" date="2017" name="Nat. Plants">
        <title>The Aegilops tauschii genome reveals multiple impacts of transposons.</title>
        <authorList>
            <person name="Zhao G."/>
            <person name="Zou C."/>
            <person name="Li K."/>
            <person name="Wang K."/>
            <person name="Li T."/>
            <person name="Gao L."/>
            <person name="Zhang X."/>
            <person name="Wang H."/>
            <person name="Yang Z."/>
            <person name="Liu X."/>
            <person name="Jiang W."/>
            <person name="Mao L."/>
            <person name="Kong X."/>
            <person name="Jiao Y."/>
            <person name="Jia J."/>
        </authorList>
    </citation>
    <scope>NUCLEOTIDE SEQUENCE [LARGE SCALE GENOMIC DNA]</scope>
    <source>
        <strain evidence="2">cv. AL8/78</strain>
    </source>
</reference>
<evidence type="ECO:0000313" key="1">
    <source>
        <dbReference type="EnsemblPlants" id="AET3Gv20369200.1"/>
    </source>
</evidence>
<evidence type="ECO:0000313" key="2">
    <source>
        <dbReference type="Proteomes" id="UP000015105"/>
    </source>
</evidence>
<dbReference type="Proteomes" id="UP000015105">
    <property type="component" value="Chromosome 3D"/>
</dbReference>
<reference evidence="1" key="5">
    <citation type="journal article" date="2021" name="G3 (Bethesda)">
        <title>Aegilops tauschii genome assembly Aet v5.0 features greater sequence contiguity and improved annotation.</title>
        <authorList>
            <person name="Wang L."/>
            <person name="Zhu T."/>
            <person name="Rodriguez J.C."/>
            <person name="Deal K.R."/>
            <person name="Dubcovsky J."/>
            <person name="McGuire P.E."/>
            <person name="Lux T."/>
            <person name="Spannagl M."/>
            <person name="Mayer K.F.X."/>
            <person name="Baldrich P."/>
            <person name="Meyers B.C."/>
            <person name="Huo N."/>
            <person name="Gu Y.Q."/>
            <person name="Zhou H."/>
            <person name="Devos K.M."/>
            <person name="Bennetzen J.L."/>
            <person name="Unver T."/>
            <person name="Budak H."/>
            <person name="Gulick P.J."/>
            <person name="Galiba G."/>
            <person name="Kalapos B."/>
            <person name="Nelson D.R."/>
            <person name="Li P."/>
            <person name="You F.M."/>
            <person name="Luo M.C."/>
            <person name="Dvorak J."/>
        </authorList>
    </citation>
    <scope>NUCLEOTIDE SEQUENCE [LARGE SCALE GENOMIC DNA]</scope>
    <source>
        <strain evidence="1">cv. AL8/78</strain>
    </source>
</reference>